<feature type="domain" description="Polysaccharide pyruvyl transferase" evidence="1">
    <location>
        <begin position="33"/>
        <end position="332"/>
    </location>
</feature>
<dbReference type="AlphaFoldDB" id="A0A858XLQ7"/>
<protein>
    <recommendedName>
        <fullName evidence="1">Polysaccharide pyruvyl transferase domain-containing protein</fullName>
    </recommendedName>
</protein>
<dbReference type="EMBL" id="CP046176">
    <property type="protein sequence ID" value="QJR76544.1"/>
    <property type="molecule type" value="Genomic_DNA"/>
</dbReference>
<accession>A0A858XLQ7</accession>
<evidence type="ECO:0000313" key="2">
    <source>
        <dbReference type="EMBL" id="QJR76544.1"/>
    </source>
</evidence>
<dbReference type="Proteomes" id="UP000500949">
    <property type="component" value="Chromosome"/>
</dbReference>
<evidence type="ECO:0000313" key="3">
    <source>
        <dbReference type="Proteomes" id="UP000500949"/>
    </source>
</evidence>
<name>A0A858XLQ7_9BACT</name>
<dbReference type="Pfam" id="PF04230">
    <property type="entry name" value="PS_pyruv_trans"/>
    <property type="match status" value="1"/>
</dbReference>
<organism evidence="2 3">
    <name type="scientific">Phocaeicola dorei</name>
    <dbReference type="NCBI Taxonomy" id="357276"/>
    <lineage>
        <taxon>Bacteria</taxon>
        <taxon>Pseudomonadati</taxon>
        <taxon>Bacteroidota</taxon>
        <taxon>Bacteroidia</taxon>
        <taxon>Bacteroidales</taxon>
        <taxon>Bacteroidaceae</taxon>
        <taxon>Phocaeicola</taxon>
    </lineage>
</organism>
<reference evidence="2 3" key="1">
    <citation type="submission" date="2019-11" db="EMBL/GenBank/DDBJ databases">
        <title>Complete genome sequence of Bacteroides dorei DSM 17855.</title>
        <authorList>
            <person name="Russell J.T."/>
        </authorList>
    </citation>
    <scope>NUCLEOTIDE SEQUENCE [LARGE SCALE GENOMIC DNA]</scope>
    <source>
        <strain evidence="2 3">DSM 17855</strain>
    </source>
</reference>
<dbReference type="InterPro" id="IPR007345">
    <property type="entry name" value="Polysacch_pyruvyl_Trfase"/>
</dbReference>
<proteinExistence type="predicted"/>
<sequence>MCGISCKENEMECLDINKKQKKIALFSVFDVFNYGSMLQSYALQRVLFNKGYYAPIINYNKKEIISQVLRIFNKNLLEAKINSIFRELYKYVDRDFYLFDVSRKKTFSRFVHDYLSLSERISTRERLLEYVSECDFALVGSDQVWNPISLGKDYYTLNIVPEYIPKISYASSFGVSSISGEAAIKTSSFLKRFDFISVREKQGIDIVSNLTNKTAKQVLDPTFLLEKNEWLDLVGEQPLISGNYIFCYYLGNRRIERIFAENLKKKTNCKIVNIPHSDGINSYDFNFGDYIVPNLGPLQFLNLIYHAQYICTDSFHCSAFSIIFHKSLFPFYRFDPQSIKKSTNGRIESLLDTLKIERRLVTSKENLDYLLKDTLDYDIIQSEINILRKESMNFLYSSLL</sequence>
<gene>
    <name evidence="2" type="ORF">GKD17_09105</name>
</gene>
<evidence type="ECO:0000259" key="1">
    <source>
        <dbReference type="Pfam" id="PF04230"/>
    </source>
</evidence>